<evidence type="ECO:0000313" key="5">
    <source>
        <dbReference type="Proteomes" id="UP000323105"/>
    </source>
</evidence>
<name>A0A5A7MJD0_COMTE</name>
<proteinExistence type="inferred from homology"/>
<evidence type="ECO:0000259" key="3">
    <source>
        <dbReference type="Pfam" id="PF01370"/>
    </source>
</evidence>
<dbReference type="RefSeq" id="WP_149357121.1">
    <property type="nucleotide sequence ID" value="NZ_BKBW01000019.1"/>
</dbReference>
<organism evidence="4 5">
    <name type="scientific">Comamonas testosteroni</name>
    <name type="common">Pseudomonas testosteroni</name>
    <dbReference type="NCBI Taxonomy" id="285"/>
    <lineage>
        <taxon>Bacteria</taxon>
        <taxon>Pseudomonadati</taxon>
        <taxon>Pseudomonadota</taxon>
        <taxon>Betaproteobacteria</taxon>
        <taxon>Burkholderiales</taxon>
        <taxon>Comamonadaceae</taxon>
        <taxon>Comamonas</taxon>
    </lineage>
</organism>
<comment type="caution">
    <text evidence="4">The sequence shown here is derived from an EMBL/GenBank/DDBJ whole genome shotgun (WGS) entry which is preliminary data.</text>
</comment>
<dbReference type="SUPFAM" id="SSF51735">
    <property type="entry name" value="NAD(P)-binding Rossmann-fold domains"/>
    <property type="match status" value="1"/>
</dbReference>
<dbReference type="CDD" id="cd08946">
    <property type="entry name" value="SDR_e"/>
    <property type="match status" value="1"/>
</dbReference>
<dbReference type="InterPro" id="IPR001509">
    <property type="entry name" value="Epimerase_deHydtase"/>
</dbReference>
<comment type="pathway">
    <text evidence="1">Bacterial outer membrane biogenesis; LPS O-antigen biosynthesis.</text>
</comment>
<dbReference type="EMBL" id="BKBW01000019">
    <property type="protein sequence ID" value="GEQ77836.1"/>
    <property type="molecule type" value="Genomic_DNA"/>
</dbReference>
<dbReference type="Gene3D" id="3.40.50.720">
    <property type="entry name" value="NAD(P)-binding Rossmann-like Domain"/>
    <property type="match status" value="1"/>
</dbReference>
<dbReference type="Pfam" id="PF01370">
    <property type="entry name" value="Epimerase"/>
    <property type="match status" value="1"/>
</dbReference>
<accession>A0A5A7MJD0</accession>
<comment type="similarity">
    <text evidence="2">Belongs to the NAD(P)-dependent epimerase/dehydratase family.</text>
</comment>
<evidence type="ECO:0000313" key="4">
    <source>
        <dbReference type="EMBL" id="GEQ77836.1"/>
    </source>
</evidence>
<gene>
    <name evidence="4" type="ORF">CTTA_4841</name>
</gene>
<evidence type="ECO:0000256" key="2">
    <source>
        <dbReference type="ARBA" id="ARBA00007637"/>
    </source>
</evidence>
<evidence type="ECO:0000256" key="1">
    <source>
        <dbReference type="ARBA" id="ARBA00005125"/>
    </source>
</evidence>
<dbReference type="Proteomes" id="UP000323105">
    <property type="component" value="Unassembled WGS sequence"/>
</dbReference>
<sequence length="329" mass="35129">MTTLITGAGVIGCHTARLLAQRGESVLLVDVAPAREAIATIVDSSWVHIEAADVTDFDHLNQLVESHGVRRIVHTAALLSTAIRKDPVKGVQVNVMGTTHVLEIARRHRLERVVIASSTTVGYPVFGDFEGNSFPEDFALKSIRHRPGSIYAATKVAAENLALLYRDLYDVETVSLRYAAVISAWSGPGTSVPARVLSSLAGPAAHGKTSVIDDPYLVWLGGEEFIDARDCALANVAALDAAHPAQGIYHIGQGQLHGFDDFVAGVRQSYPALQVDMRVVPQGGFAGFAHVRKAASDISAAARELAWQPTHGLADSIAHFAPFCISKES</sequence>
<reference evidence="4 5" key="1">
    <citation type="journal article" date="2019" name="Microbiol. Resour. Announc.">
        <title>Draft Genome Sequence of Comamonas testosteroni TA441, a Bacterium That Has a Cryptic Phenol Degradation Gene Cluster.</title>
        <authorList>
            <person name="Arai H."/>
            <person name="Ishii M."/>
        </authorList>
    </citation>
    <scope>NUCLEOTIDE SEQUENCE [LARGE SCALE GENOMIC DNA]</scope>
    <source>
        <strain evidence="4 5">TA441</strain>
    </source>
</reference>
<dbReference type="InterPro" id="IPR036291">
    <property type="entry name" value="NAD(P)-bd_dom_sf"/>
</dbReference>
<dbReference type="PANTHER" id="PTHR43000">
    <property type="entry name" value="DTDP-D-GLUCOSE 4,6-DEHYDRATASE-RELATED"/>
    <property type="match status" value="1"/>
</dbReference>
<dbReference type="AlphaFoldDB" id="A0A5A7MJD0"/>
<feature type="domain" description="NAD-dependent epimerase/dehydratase" evidence="3">
    <location>
        <begin position="4"/>
        <end position="252"/>
    </location>
</feature>
<protein>
    <recommendedName>
        <fullName evidence="3">NAD-dependent epimerase/dehydratase domain-containing protein</fullName>
    </recommendedName>
</protein>